<evidence type="ECO:0000313" key="4">
    <source>
        <dbReference type="Proteomes" id="UP000324233"/>
    </source>
</evidence>
<protein>
    <submittedName>
        <fullName evidence="3">Transcription antitermination protein RfaH</fullName>
    </submittedName>
</protein>
<name>A0A5B9W2K2_9BACT</name>
<evidence type="ECO:0000256" key="1">
    <source>
        <dbReference type="ARBA" id="ARBA00023163"/>
    </source>
</evidence>
<dbReference type="AlphaFoldDB" id="A0A5B9W2K2"/>
<evidence type="ECO:0000313" key="3">
    <source>
        <dbReference type="EMBL" id="QEH34808.1"/>
    </source>
</evidence>
<dbReference type="KEGG" id="agv:OJF2_33510"/>
<dbReference type="InterPro" id="IPR006645">
    <property type="entry name" value="NGN-like_dom"/>
</dbReference>
<proteinExistence type="predicted"/>
<dbReference type="EMBL" id="CP042997">
    <property type="protein sequence ID" value="QEH34808.1"/>
    <property type="molecule type" value="Genomic_DNA"/>
</dbReference>
<evidence type="ECO:0000259" key="2">
    <source>
        <dbReference type="Pfam" id="PF02357"/>
    </source>
</evidence>
<feature type="domain" description="NusG-like N-terminal" evidence="2">
    <location>
        <begin position="48"/>
        <end position="108"/>
    </location>
</feature>
<keyword evidence="4" id="KW-1185">Reference proteome</keyword>
<dbReference type="RefSeq" id="WP_315854437.1">
    <property type="nucleotide sequence ID" value="NZ_CP042997.1"/>
</dbReference>
<dbReference type="Pfam" id="PF02357">
    <property type="entry name" value="NusG"/>
    <property type="match status" value="1"/>
</dbReference>
<reference evidence="3 4" key="1">
    <citation type="submission" date="2019-08" db="EMBL/GenBank/DDBJ databases">
        <title>Deep-cultivation of Planctomycetes and their phenomic and genomic characterization uncovers novel biology.</title>
        <authorList>
            <person name="Wiegand S."/>
            <person name="Jogler M."/>
            <person name="Boedeker C."/>
            <person name="Pinto D."/>
            <person name="Vollmers J."/>
            <person name="Rivas-Marin E."/>
            <person name="Kohn T."/>
            <person name="Peeters S.H."/>
            <person name="Heuer A."/>
            <person name="Rast P."/>
            <person name="Oberbeckmann S."/>
            <person name="Bunk B."/>
            <person name="Jeske O."/>
            <person name="Meyerdierks A."/>
            <person name="Storesund J.E."/>
            <person name="Kallscheuer N."/>
            <person name="Luecker S."/>
            <person name="Lage O.M."/>
            <person name="Pohl T."/>
            <person name="Merkel B.J."/>
            <person name="Hornburger P."/>
            <person name="Mueller R.-W."/>
            <person name="Bruemmer F."/>
            <person name="Labrenz M."/>
            <person name="Spormann A.M."/>
            <person name="Op den Camp H."/>
            <person name="Overmann J."/>
            <person name="Amann R."/>
            <person name="Jetten M.S.M."/>
            <person name="Mascher T."/>
            <person name="Medema M.H."/>
            <person name="Devos D.P."/>
            <person name="Kaster A.-K."/>
            <person name="Ovreas L."/>
            <person name="Rohde M."/>
            <person name="Galperin M.Y."/>
            <person name="Jogler C."/>
        </authorList>
    </citation>
    <scope>NUCLEOTIDE SEQUENCE [LARGE SCALE GENOMIC DNA]</scope>
    <source>
        <strain evidence="3 4">OJF2</strain>
    </source>
</reference>
<keyword evidence="1" id="KW-0804">Transcription</keyword>
<dbReference type="Proteomes" id="UP000324233">
    <property type="component" value="Chromosome"/>
</dbReference>
<accession>A0A5B9W2K2</accession>
<dbReference type="InterPro" id="IPR036735">
    <property type="entry name" value="NGN_dom_sf"/>
</dbReference>
<sequence length="217" mass="23973">MPSDLFIHPKDGQDGGIALTILAAEPDFYPDNLWDQAPEDGSKSGGSRWWCLHTKPRQEKAVARDLRSAKVGFYLPLMVSESRTPRGRKLQSVIPVFTGYVFLKGDENARLEALRGNRLANVLEVFDQDTLENDLRRLRKLLTSGLPLVSEPSVQPGMIVRIKSGPLTGLQGTVIRRGNCDHFVATVEFLSQGASVHLQDWQVEPVIGQMGLADRAG</sequence>
<dbReference type="GO" id="GO:0006354">
    <property type="term" value="P:DNA-templated transcription elongation"/>
    <property type="evidence" value="ECO:0007669"/>
    <property type="project" value="InterPro"/>
</dbReference>
<dbReference type="SUPFAM" id="SSF82679">
    <property type="entry name" value="N-utilization substance G protein NusG, N-terminal domain"/>
    <property type="match status" value="1"/>
</dbReference>
<dbReference type="Gene3D" id="3.30.70.940">
    <property type="entry name" value="NusG, N-terminal domain"/>
    <property type="match status" value="1"/>
</dbReference>
<dbReference type="CDD" id="cd09895">
    <property type="entry name" value="NGN_SP_UpxY"/>
    <property type="match status" value="1"/>
</dbReference>
<organism evidence="3 4">
    <name type="scientific">Aquisphaera giovannonii</name>
    <dbReference type="NCBI Taxonomy" id="406548"/>
    <lineage>
        <taxon>Bacteria</taxon>
        <taxon>Pseudomonadati</taxon>
        <taxon>Planctomycetota</taxon>
        <taxon>Planctomycetia</taxon>
        <taxon>Isosphaerales</taxon>
        <taxon>Isosphaeraceae</taxon>
        <taxon>Aquisphaera</taxon>
    </lineage>
</organism>
<gene>
    <name evidence="3" type="primary">rfaH</name>
    <name evidence="3" type="ORF">OJF2_33510</name>
</gene>